<dbReference type="eggNOG" id="COG2206">
    <property type="taxonomic scope" value="Bacteria"/>
</dbReference>
<evidence type="ECO:0000259" key="1">
    <source>
        <dbReference type="SMART" id="SM00471"/>
    </source>
</evidence>
<dbReference type="Proteomes" id="UP000007161">
    <property type="component" value="Chromosome"/>
</dbReference>
<name>H2J3V8_MARPK</name>
<dbReference type="SUPFAM" id="SSF109604">
    <property type="entry name" value="HD-domain/PDEase-like"/>
    <property type="match status" value="1"/>
</dbReference>
<keyword evidence="3" id="KW-1185">Reference proteome</keyword>
<dbReference type="Gene3D" id="1.10.3210.10">
    <property type="entry name" value="Hypothetical protein af1432"/>
    <property type="match status" value="1"/>
</dbReference>
<dbReference type="KEGG" id="mpz:Marpi_1455"/>
<dbReference type="HOGENOM" id="CLU_000445_92_1_0"/>
<dbReference type="CDD" id="cd00077">
    <property type="entry name" value="HDc"/>
    <property type="match status" value="1"/>
</dbReference>
<reference evidence="2 3" key="1">
    <citation type="journal article" date="2012" name="J. Bacteriol.">
        <title>Complete Genome Sequence of the Thermophilic, Piezophilic, Heterotrophic Bacterium Marinitoga piezophila KA3.</title>
        <authorList>
            <person name="Lucas S."/>
            <person name="Han J."/>
            <person name="Lapidus A."/>
            <person name="Cheng J.F."/>
            <person name="Goodwin L.A."/>
            <person name="Pitluck S."/>
            <person name="Peters L."/>
            <person name="Mikhailova N."/>
            <person name="Teshima H."/>
            <person name="Detter J.C."/>
            <person name="Han C."/>
            <person name="Tapia R."/>
            <person name="Land M."/>
            <person name="Hauser L."/>
            <person name="Kyrpides N.C."/>
            <person name="Ivanova N."/>
            <person name="Pagani I."/>
            <person name="Vannier P."/>
            <person name="Oger P."/>
            <person name="Bartlett D.H."/>
            <person name="Noll K.M."/>
            <person name="Woyke T."/>
            <person name="Jebbar M."/>
        </authorList>
    </citation>
    <scope>NUCLEOTIDE SEQUENCE [LARGE SCALE GENOMIC DNA]</scope>
    <source>
        <strain evidence="3">DSM 14283 / JCM 11233 / KA3</strain>
    </source>
</reference>
<dbReference type="InterPro" id="IPR003607">
    <property type="entry name" value="HD/PDEase_dom"/>
</dbReference>
<accession>H2J3V8</accession>
<gene>
    <name evidence="2" type="ordered locus">Marpi_1455</name>
</gene>
<feature type="domain" description="HD/PDEase" evidence="1">
    <location>
        <begin position="117"/>
        <end position="249"/>
    </location>
</feature>
<organism evidence="2 3">
    <name type="scientific">Marinitoga piezophila (strain DSM 14283 / JCM 11233 / KA3)</name>
    <dbReference type="NCBI Taxonomy" id="443254"/>
    <lineage>
        <taxon>Bacteria</taxon>
        <taxon>Thermotogati</taxon>
        <taxon>Thermotogota</taxon>
        <taxon>Thermotogae</taxon>
        <taxon>Petrotogales</taxon>
        <taxon>Petrotogaceae</taxon>
        <taxon>Marinitoga</taxon>
    </lineage>
</organism>
<dbReference type="STRING" id="443254.Marpi_1455"/>
<dbReference type="SMART" id="SM00471">
    <property type="entry name" value="HDc"/>
    <property type="match status" value="1"/>
</dbReference>
<sequence length="327" mass="37617">MIVGEDIYNLKNRLSLKKGQELDEKTIKMLISSDITEIEILSSESLGTGFVEKEFEELPPIIDEEVYNRWIESVGHVFSHFSKEELYISLNNLTEEIYKKFDIKKENIVLNFLNSIGNESLLYHSMNTAILVSLIAKKVELPYIMYKQTVKFALIHDIGYAMLGDRVINDFESEETNATLHTIVAFKKLQGLKNVLNHEILDSILYHHERFDGKGKFQMKGEKIPPLVRITQVADAYTSLTEIGYTPYEALSWILKRSGFLFDPYYVGQLYEVTGYYPTGTRVKLNNGQVGIVLKRNEIEIFPLVLVDNEKIQTGPDTNLYIQEVIK</sequence>
<dbReference type="AlphaFoldDB" id="H2J3V8"/>
<proteinExistence type="predicted"/>
<dbReference type="PANTHER" id="PTHR43155:SF2">
    <property type="entry name" value="CYCLIC DI-GMP PHOSPHODIESTERASE PA4108"/>
    <property type="match status" value="1"/>
</dbReference>
<evidence type="ECO:0000313" key="2">
    <source>
        <dbReference type="EMBL" id="AEX85850.1"/>
    </source>
</evidence>
<reference evidence="3" key="2">
    <citation type="submission" date="2012-01" db="EMBL/GenBank/DDBJ databases">
        <title>Complete sequence of chromosome of Marinitoga piezophila KA3.</title>
        <authorList>
            <person name="Lucas S."/>
            <person name="Han J."/>
            <person name="Lapidus A."/>
            <person name="Cheng J.-F."/>
            <person name="Goodwin L."/>
            <person name="Pitluck S."/>
            <person name="Peters L."/>
            <person name="Mikhailova N."/>
            <person name="Teshima H."/>
            <person name="Detter J.C."/>
            <person name="Han C."/>
            <person name="Tapia R."/>
            <person name="Land M."/>
            <person name="Hauser L."/>
            <person name="Kyrpides N."/>
            <person name="Ivanova N."/>
            <person name="Pagani I."/>
            <person name="Jebbar M."/>
            <person name="Vannier P."/>
            <person name="Oger P."/>
            <person name="Cario A."/>
            <person name="Bartlett D."/>
            <person name="Noll K.M."/>
            <person name="Woyke T."/>
        </authorList>
    </citation>
    <scope>NUCLEOTIDE SEQUENCE [LARGE SCALE GENOMIC DNA]</scope>
    <source>
        <strain evidence="3">DSM 14283 / JCM 11233 / KA3</strain>
    </source>
</reference>
<dbReference type="Pfam" id="PF01966">
    <property type="entry name" value="HD"/>
    <property type="match status" value="1"/>
</dbReference>
<dbReference type="EMBL" id="CP003257">
    <property type="protein sequence ID" value="AEX85850.1"/>
    <property type="molecule type" value="Genomic_DNA"/>
</dbReference>
<protein>
    <submittedName>
        <fullName evidence="2">HD-GYP domain-containing protein</fullName>
    </submittedName>
</protein>
<dbReference type="InterPro" id="IPR006674">
    <property type="entry name" value="HD_domain"/>
</dbReference>
<evidence type="ECO:0000313" key="3">
    <source>
        <dbReference type="Proteomes" id="UP000007161"/>
    </source>
</evidence>
<dbReference type="PANTHER" id="PTHR43155">
    <property type="entry name" value="CYCLIC DI-GMP PHOSPHODIESTERASE PA4108-RELATED"/>
    <property type="match status" value="1"/>
</dbReference>